<dbReference type="EMBL" id="AMZO01000020">
    <property type="protein sequence ID" value="ELR65195.1"/>
    <property type="molecule type" value="Genomic_DNA"/>
</dbReference>
<dbReference type="InterPro" id="IPR018389">
    <property type="entry name" value="DctP_fam"/>
</dbReference>
<evidence type="ECO:0000313" key="5">
    <source>
        <dbReference type="Proteomes" id="UP000011134"/>
    </source>
</evidence>
<feature type="binding site" evidence="3">
    <location>
        <position position="238"/>
    </location>
    <ligand>
        <name>substrate</name>
    </ligand>
</feature>
<dbReference type="PANTHER" id="PTHR33376:SF5">
    <property type="entry name" value="EXTRACYTOPLASMIC SOLUTE RECEPTOR PROTEIN"/>
    <property type="match status" value="1"/>
</dbReference>
<evidence type="ECO:0000256" key="2">
    <source>
        <dbReference type="PIRSR" id="PIRSR039026-1"/>
    </source>
</evidence>
<dbReference type="PIRSF" id="PIRSF039026">
    <property type="entry name" value="SiaP"/>
    <property type="match status" value="1"/>
</dbReference>
<feature type="binding site" evidence="2">
    <location>
        <position position="201"/>
    </location>
    <ligand>
        <name>substrate</name>
    </ligand>
</feature>
<dbReference type="Gene3D" id="3.40.190.10">
    <property type="entry name" value="Periplasmic binding protein-like II"/>
    <property type="match status" value="1"/>
</dbReference>
<dbReference type="CDD" id="cd13604">
    <property type="entry name" value="PBP2_TRAP_ketoacid_lactate_like"/>
    <property type="match status" value="1"/>
</dbReference>
<gene>
    <name evidence="4" type="ORF">C942_01767</name>
</gene>
<dbReference type="PATRIC" id="fig|1056511.3.peg.2843"/>
<feature type="binding site" evidence="3">
    <location>
        <position position="264"/>
    </location>
    <ligand>
        <name>substrate</name>
    </ligand>
</feature>
<accession>L8J8J3</accession>
<dbReference type="AlphaFoldDB" id="L8J8J3"/>
<dbReference type="InterPro" id="IPR038404">
    <property type="entry name" value="TRAP_DctP_sf"/>
</dbReference>
<evidence type="ECO:0000256" key="3">
    <source>
        <dbReference type="PIRSR" id="PIRSR039026-2"/>
    </source>
</evidence>
<feature type="binding site" evidence="2">
    <location>
        <position position="180"/>
    </location>
    <ligand>
        <name>substrate</name>
    </ligand>
</feature>
<proteinExistence type="predicted"/>
<name>L8J8J3_9GAMM</name>
<protein>
    <submittedName>
        <fullName evidence="4">TRAP transporter solute receptor</fullName>
    </submittedName>
</protein>
<keyword evidence="1" id="KW-0732">Signal</keyword>
<evidence type="ECO:0000256" key="1">
    <source>
        <dbReference type="ARBA" id="ARBA00022729"/>
    </source>
</evidence>
<dbReference type="RefSeq" id="WP_007466591.1">
    <property type="nucleotide sequence ID" value="NZ_AMZO01000020.1"/>
</dbReference>
<dbReference type="GO" id="GO:0055085">
    <property type="term" value="P:transmembrane transport"/>
    <property type="evidence" value="ECO:0007669"/>
    <property type="project" value="InterPro"/>
</dbReference>
<keyword evidence="5" id="KW-1185">Reference proteome</keyword>
<dbReference type="SUPFAM" id="SSF53850">
    <property type="entry name" value="Periplasmic binding protein-like II"/>
    <property type="match status" value="1"/>
</dbReference>
<evidence type="ECO:0000313" key="4">
    <source>
        <dbReference type="EMBL" id="ELR65195.1"/>
    </source>
</evidence>
<dbReference type="Gene3D" id="3.40.190.170">
    <property type="entry name" value="Bacterial extracellular solute-binding protein, family 7"/>
    <property type="match status" value="1"/>
</dbReference>
<sequence length="381" mass="42203">MVKRKVLLWLAGLCSAEGHGMIRLSRSIVFWVLVLFGLVACGQQGSEADNKQVKPIEWKLVTSWPKGFPGLGLAPERLAEKINKLSQGRLVIRVYGAGELVPSFEVFNAVSKGTAQMGHSAAYYWQDRIPAASFFAAVPFGMTSLEMSAWINNGGGLELWQELYDPYGVLPVPGGSTGAQMGGWFNREINTIEDFQGLKIRLAGYAAHVLKRIGSIPVSLSGGELFTALETGAIDAAEWVGPYNDLAFGLHNAAKYYYYPGWNEPGALMEFLINKDAFQSLPDDLQLIVITAAQAVNQDMLDEYTVKNIQALNVMLREHEVDLRPFPPEVLAELKVLTQQLLEEKSQTDPVFERIYSSYKLFLSEVRKYGKVTENADVNTD</sequence>
<keyword evidence="3" id="KW-0479">Metal-binding</keyword>
<organism evidence="4 5">
    <name type="scientific">Photobacterium marinum</name>
    <dbReference type="NCBI Taxonomy" id="1056511"/>
    <lineage>
        <taxon>Bacteria</taxon>
        <taxon>Pseudomonadati</taxon>
        <taxon>Pseudomonadota</taxon>
        <taxon>Gammaproteobacteria</taxon>
        <taxon>Vibrionales</taxon>
        <taxon>Vibrionaceae</taxon>
        <taxon>Photobacterium</taxon>
    </lineage>
</organism>
<dbReference type="NCBIfam" id="NF037995">
    <property type="entry name" value="TRAP_S1"/>
    <property type="match status" value="1"/>
</dbReference>
<dbReference type="InterPro" id="IPR026289">
    <property type="entry name" value="SBP_TakP-like"/>
</dbReference>
<reference evidence="4 5" key="1">
    <citation type="submission" date="2012-12" db="EMBL/GenBank/DDBJ databases">
        <title>Genome Assembly of Photobacterium sp. AK15.</title>
        <authorList>
            <person name="Khatri I."/>
            <person name="Vaidya B."/>
            <person name="Srinivas T.N.R."/>
            <person name="Subramanian S."/>
            <person name="Pinnaka A."/>
        </authorList>
    </citation>
    <scope>NUCLEOTIDE SEQUENCE [LARGE SCALE GENOMIC DNA]</scope>
    <source>
        <strain evidence="4 5">AK15</strain>
    </source>
</reference>
<keyword evidence="4" id="KW-0675">Receptor</keyword>
<dbReference type="GO" id="GO:0046872">
    <property type="term" value="F:metal ion binding"/>
    <property type="evidence" value="ECO:0007669"/>
    <property type="project" value="UniProtKB-KW"/>
</dbReference>
<dbReference type="Pfam" id="PF03480">
    <property type="entry name" value="DctP"/>
    <property type="match status" value="1"/>
</dbReference>
<comment type="caution">
    <text evidence="4">The sequence shown here is derived from an EMBL/GenBank/DDBJ whole genome shotgun (WGS) entry which is preliminary data.</text>
</comment>
<dbReference type="Proteomes" id="UP000011134">
    <property type="component" value="Unassembled WGS sequence"/>
</dbReference>
<dbReference type="GO" id="GO:0031317">
    <property type="term" value="C:tripartite ATP-independent periplasmic transporter complex"/>
    <property type="evidence" value="ECO:0007669"/>
    <property type="project" value="InterPro"/>
</dbReference>
<dbReference type="PANTHER" id="PTHR33376">
    <property type="match status" value="1"/>
</dbReference>
<feature type="binding site" evidence="3">
    <location>
        <position position="239"/>
    </location>
    <ligand>
        <name>Na(+)</name>
        <dbReference type="ChEBI" id="CHEBI:29101"/>
    </ligand>
</feature>